<dbReference type="InterPro" id="IPR050266">
    <property type="entry name" value="AB_hydrolase_sf"/>
</dbReference>
<organism evidence="2 3">
    <name type="scientific">Plantactinospora sonchi</name>
    <dbReference type="NCBI Taxonomy" id="1544735"/>
    <lineage>
        <taxon>Bacteria</taxon>
        <taxon>Bacillati</taxon>
        <taxon>Actinomycetota</taxon>
        <taxon>Actinomycetes</taxon>
        <taxon>Micromonosporales</taxon>
        <taxon>Micromonosporaceae</taxon>
        <taxon>Plantactinospora</taxon>
    </lineage>
</organism>
<dbReference type="InterPro" id="IPR029058">
    <property type="entry name" value="AB_hydrolase_fold"/>
</dbReference>
<sequence>MAEFSNGALHTVEANGILLAYRVAGDPARPPMVLLHGLGDDGREWRTVLPALAEGYRVYALDLRGHGRSGHPGHYSFELMRDDVIGFLDVLGIERCVLIGHSMGAVVATLVAQTAAHRLTHLVLEDATPPRPGDLERPPLDAPDAPTPYDFAVVNAIRAQLGNPDPAWWDGTAAVKVPTLIVGGAHSSIPQSLLAATADRMPDATLVTIAAGHYVHQEQPAEFLAAVDGFLAARAVS</sequence>
<comment type="caution">
    <text evidence="2">The sequence shown here is derived from an EMBL/GenBank/DDBJ whole genome shotgun (WGS) entry which is preliminary data.</text>
</comment>
<name>A0ABU7RQ55_9ACTN</name>
<accession>A0ABU7RQ55</accession>
<reference evidence="2 3" key="1">
    <citation type="submission" date="2024-01" db="EMBL/GenBank/DDBJ databases">
        <title>Genome insights into Plantactinospora sonchi sp. nov.</title>
        <authorList>
            <person name="Wang L."/>
        </authorList>
    </citation>
    <scope>NUCLEOTIDE SEQUENCE [LARGE SCALE GENOMIC DNA]</scope>
    <source>
        <strain evidence="2 3">NEAU-QY2</strain>
    </source>
</reference>
<evidence type="ECO:0000313" key="3">
    <source>
        <dbReference type="Proteomes" id="UP001332243"/>
    </source>
</evidence>
<evidence type="ECO:0000313" key="2">
    <source>
        <dbReference type="EMBL" id="MEE6258638.1"/>
    </source>
</evidence>
<dbReference type="Gene3D" id="3.40.50.1820">
    <property type="entry name" value="alpha/beta hydrolase"/>
    <property type="match status" value="1"/>
</dbReference>
<feature type="domain" description="AB hydrolase-1" evidence="1">
    <location>
        <begin position="30"/>
        <end position="135"/>
    </location>
</feature>
<dbReference type="InterPro" id="IPR000073">
    <property type="entry name" value="AB_hydrolase_1"/>
</dbReference>
<protein>
    <submittedName>
        <fullName evidence="2">Alpha/beta fold hydrolase</fullName>
    </submittedName>
</protein>
<keyword evidence="3" id="KW-1185">Reference proteome</keyword>
<dbReference type="RefSeq" id="WP_331213730.1">
    <property type="nucleotide sequence ID" value="NZ_JAZGQK010000006.1"/>
</dbReference>
<dbReference type="Proteomes" id="UP001332243">
    <property type="component" value="Unassembled WGS sequence"/>
</dbReference>
<dbReference type="GO" id="GO:0016787">
    <property type="term" value="F:hydrolase activity"/>
    <property type="evidence" value="ECO:0007669"/>
    <property type="project" value="UniProtKB-KW"/>
</dbReference>
<dbReference type="Pfam" id="PF00561">
    <property type="entry name" value="Abhydrolase_1"/>
    <property type="match status" value="1"/>
</dbReference>
<dbReference type="SUPFAM" id="SSF53474">
    <property type="entry name" value="alpha/beta-Hydrolases"/>
    <property type="match status" value="1"/>
</dbReference>
<dbReference type="EMBL" id="JAZGQK010000006">
    <property type="protein sequence ID" value="MEE6258638.1"/>
    <property type="molecule type" value="Genomic_DNA"/>
</dbReference>
<proteinExistence type="predicted"/>
<dbReference type="PANTHER" id="PTHR43798">
    <property type="entry name" value="MONOACYLGLYCEROL LIPASE"/>
    <property type="match status" value="1"/>
</dbReference>
<dbReference type="PANTHER" id="PTHR43798:SF33">
    <property type="entry name" value="HYDROLASE, PUTATIVE (AFU_ORTHOLOGUE AFUA_2G14860)-RELATED"/>
    <property type="match status" value="1"/>
</dbReference>
<evidence type="ECO:0000259" key="1">
    <source>
        <dbReference type="Pfam" id="PF00561"/>
    </source>
</evidence>
<keyword evidence="2" id="KW-0378">Hydrolase</keyword>
<gene>
    <name evidence="2" type="ORF">V1633_09080</name>
</gene>